<keyword evidence="1" id="KW-0732">Signal</keyword>
<name>A0ABS5FR71_9BRAD</name>
<evidence type="ECO:0000313" key="2">
    <source>
        <dbReference type="EMBL" id="MBR0799241.1"/>
    </source>
</evidence>
<evidence type="ECO:0000313" key="3">
    <source>
        <dbReference type="Proteomes" id="UP001315278"/>
    </source>
</evidence>
<organism evidence="2 3">
    <name type="scientific">Bradyrhizobium jicamae</name>
    <dbReference type="NCBI Taxonomy" id="280332"/>
    <lineage>
        <taxon>Bacteria</taxon>
        <taxon>Pseudomonadati</taxon>
        <taxon>Pseudomonadota</taxon>
        <taxon>Alphaproteobacteria</taxon>
        <taxon>Hyphomicrobiales</taxon>
        <taxon>Nitrobacteraceae</taxon>
        <taxon>Bradyrhizobium</taxon>
    </lineage>
</organism>
<dbReference type="EMBL" id="JAFCJH010000036">
    <property type="protein sequence ID" value="MBR0799241.1"/>
    <property type="molecule type" value="Genomic_DNA"/>
</dbReference>
<dbReference type="Proteomes" id="UP001315278">
    <property type="component" value="Unassembled WGS sequence"/>
</dbReference>
<sequence>MFGSFPRALRAAHLVACVTLLVSPASADPANAQGGRQTPPPALVPTFESLPHTALPTARFEGWCGQNGRYILDENGQLNAYEAGTKVAAVAVSPGHAWQCSRDGRQLINISIPHVFMVDIASGDSQWIASYDEKTFGNVAFSPDFKSVASSTPLELKPQAPQLKVILVRDKSTASKTERPDWIKWSEDGSEIAVVYPTSVDILDRDGVTIASMTKPGNGWVKDGWFEKDQRALTLFMEQEQPPGFILKCSVAGKRCLARTRIESVSFGGRGTVGTVIPLGRPPVREDDSILISKEYAAEIRSANSRLLVRQVFSTRTGLRPFHIAVSPSGKWSILTWDDENQPGCVYGQGDAALYKCGQGMLVDLTKVIK</sequence>
<gene>
    <name evidence="2" type="ORF">JQ615_28010</name>
</gene>
<keyword evidence="3" id="KW-1185">Reference proteome</keyword>
<dbReference type="RefSeq" id="WP_212494144.1">
    <property type="nucleotide sequence ID" value="NZ_JAFCJH010000036.1"/>
</dbReference>
<comment type="caution">
    <text evidence="2">The sequence shown here is derived from an EMBL/GenBank/DDBJ whole genome shotgun (WGS) entry which is preliminary data.</text>
</comment>
<feature type="signal peptide" evidence="1">
    <location>
        <begin position="1"/>
        <end position="27"/>
    </location>
</feature>
<feature type="chain" id="PRO_5046111016" evidence="1">
    <location>
        <begin position="28"/>
        <end position="370"/>
    </location>
</feature>
<reference evidence="3" key="1">
    <citation type="journal article" date="2021" name="ISME J.">
        <title>Evolutionary origin and ecological implication of a unique nif island in free-living Bradyrhizobium lineages.</title>
        <authorList>
            <person name="Tao J."/>
        </authorList>
    </citation>
    <scope>NUCLEOTIDE SEQUENCE [LARGE SCALE GENOMIC DNA]</scope>
    <source>
        <strain evidence="3">SZCCT0434</strain>
    </source>
</reference>
<proteinExistence type="predicted"/>
<accession>A0ABS5FR71</accession>
<protein>
    <submittedName>
        <fullName evidence="2">Uncharacterized protein</fullName>
    </submittedName>
</protein>
<dbReference type="SUPFAM" id="SSF82171">
    <property type="entry name" value="DPP6 N-terminal domain-like"/>
    <property type="match status" value="1"/>
</dbReference>
<evidence type="ECO:0000256" key="1">
    <source>
        <dbReference type="SAM" id="SignalP"/>
    </source>
</evidence>